<dbReference type="PROSITE" id="PS51257">
    <property type="entry name" value="PROKAR_LIPOPROTEIN"/>
    <property type="match status" value="1"/>
</dbReference>
<sequence>MKRLLLIALLLIVGCSQKSVDKTTGAGQEPALTIDRIVSQ</sequence>
<feature type="non-terminal residue" evidence="1">
    <location>
        <position position="40"/>
    </location>
</feature>
<accession>A0A382WWP2</accession>
<dbReference type="AlphaFoldDB" id="A0A382WWP2"/>
<proteinExistence type="predicted"/>
<evidence type="ECO:0000313" key="1">
    <source>
        <dbReference type="EMBL" id="SVD63307.1"/>
    </source>
</evidence>
<dbReference type="EMBL" id="UINC01163155">
    <property type="protein sequence ID" value="SVD63307.1"/>
    <property type="molecule type" value="Genomic_DNA"/>
</dbReference>
<protein>
    <submittedName>
        <fullName evidence="1">Uncharacterized protein</fullName>
    </submittedName>
</protein>
<organism evidence="1">
    <name type="scientific">marine metagenome</name>
    <dbReference type="NCBI Taxonomy" id="408172"/>
    <lineage>
        <taxon>unclassified sequences</taxon>
        <taxon>metagenomes</taxon>
        <taxon>ecological metagenomes</taxon>
    </lineage>
</organism>
<gene>
    <name evidence="1" type="ORF">METZ01_LOCUS416161</name>
</gene>
<reference evidence="1" key="1">
    <citation type="submission" date="2018-05" db="EMBL/GenBank/DDBJ databases">
        <authorList>
            <person name="Lanie J.A."/>
            <person name="Ng W.-L."/>
            <person name="Kazmierczak K.M."/>
            <person name="Andrzejewski T.M."/>
            <person name="Davidsen T.M."/>
            <person name="Wayne K.J."/>
            <person name="Tettelin H."/>
            <person name="Glass J.I."/>
            <person name="Rusch D."/>
            <person name="Podicherti R."/>
            <person name="Tsui H.-C.T."/>
            <person name="Winkler M.E."/>
        </authorList>
    </citation>
    <scope>NUCLEOTIDE SEQUENCE</scope>
</reference>
<name>A0A382WWP2_9ZZZZ</name>